<dbReference type="PANTHER" id="PTHR43537">
    <property type="entry name" value="TRANSCRIPTIONAL REGULATOR, GNTR FAMILY"/>
    <property type="match status" value="1"/>
</dbReference>
<evidence type="ECO:0000313" key="5">
    <source>
        <dbReference type="EMBL" id="PSL36641.1"/>
    </source>
</evidence>
<evidence type="ECO:0000256" key="3">
    <source>
        <dbReference type="ARBA" id="ARBA00023163"/>
    </source>
</evidence>
<dbReference type="InterPro" id="IPR000524">
    <property type="entry name" value="Tscrpt_reg_HTH_GntR"/>
</dbReference>
<dbReference type="InterPro" id="IPR036390">
    <property type="entry name" value="WH_DNA-bd_sf"/>
</dbReference>
<dbReference type="Pfam" id="PF07729">
    <property type="entry name" value="FCD"/>
    <property type="match status" value="1"/>
</dbReference>
<dbReference type="OrthoDB" id="3567645at2"/>
<dbReference type="Gene3D" id="1.20.120.530">
    <property type="entry name" value="GntR ligand-binding domain-like"/>
    <property type="match status" value="1"/>
</dbReference>
<dbReference type="SMART" id="SM00895">
    <property type="entry name" value="FCD"/>
    <property type="match status" value="1"/>
</dbReference>
<dbReference type="CDD" id="cd07377">
    <property type="entry name" value="WHTH_GntR"/>
    <property type="match status" value="1"/>
</dbReference>
<reference evidence="5 7" key="1">
    <citation type="submission" date="2018-03" db="EMBL/GenBank/DDBJ databases">
        <title>Genomic Encyclopedia of Archaeal and Bacterial Type Strains, Phase II (KMG-II): from individual species to whole genera.</title>
        <authorList>
            <person name="Goeker M."/>
        </authorList>
    </citation>
    <scope>NUCLEOTIDE SEQUENCE [LARGE SCALE GENOMIC DNA]</scope>
    <source>
        <strain evidence="5 7">DSM 21548</strain>
    </source>
</reference>
<evidence type="ECO:0000313" key="7">
    <source>
        <dbReference type="Proteomes" id="UP000241203"/>
    </source>
</evidence>
<keyword evidence="1" id="KW-0805">Transcription regulation</keyword>
<evidence type="ECO:0000313" key="8">
    <source>
        <dbReference type="Proteomes" id="UP000268291"/>
    </source>
</evidence>
<dbReference type="Gene3D" id="1.10.10.10">
    <property type="entry name" value="Winged helix-like DNA-binding domain superfamily/Winged helix DNA-binding domain"/>
    <property type="match status" value="1"/>
</dbReference>
<dbReference type="SUPFAM" id="SSF48008">
    <property type="entry name" value="GntR ligand-binding domain-like"/>
    <property type="match status" value="1"/>
</dbReference>
<feature type="domain" description="HTH gntR-type" evidence="4">
    <location>
        <begin position="9"/>
        <end position="79"/>
    </location>
</feature>
<dbReference type="AlphaFoldDB" id="A0A2P8GRQ1"/>
<gene>
    <name evidence="5" type="ORF">CLV49_0238</name>
    <name evidence="6" type="ORF">ELQ93_15175</name>
</gene>
<dbReference type="PRINTS" id="PR00035">
    <property type="entry name" value="HTHGNTR"/>
</dbReference>
<comment type="caution">
    <text evidence="5">The sequence shown here is derived from an EMBL/GenBank/DDBJ whole genome shotgun (WGS) entry which is preliminary data.</text>
</comment>
<dbReference type="Proteomes" id="UP000241203">
    <property type="component" value="Unassembled WGS sequence"/>
</dbReference>
<organism evidence="5 7">
    <name type="scientific">Labedella gwakjiensis</name>
    <dbReference type="NCBI Taxonomy" id="390269"/>
    <lineage>
        <taxon>Bacteria</taxon>
        <taxon>Bacillati</taxon>
        <taxon>Actinomycetota</taxon>
        <taxon>Actinomycetes</taxon>
        <taxon>Micrococcales</taxon>
        <taxon>Microbacteriaceae</taxon>
        <taxon>Labedella</taxon>
    </lineage>
</organism>
<dbReference type="RefSeq" id="WP_106561892.1">
    <property type="nucleotide sequence ID" value="NZ_PYAU01000001.1"/>
</dbReference>
<dbReference type="EMBL" id="PYAU01000001">
    <property type="protein sequence ID" value="PSL36641.1"/>
    <property type="molecule type" value="Genomic_DNA"/>
</dbReference>
<sequence>MSFTPVQKVNAYEIIVGQIEQAISDGTYGAGDRLPSERQLMADFGVSRATVREAMRVLQATGVVESRPGDPRGPVVTAFSPRVLEKSMAKLAQLDSVSRVELLQFRLLLEGHASLLAATERTDDELADITARGEDIADLADQPDGRFGERVNRFHQAIRRASHNQMLEICGNVVGGVMAEMIDRRLTSDTDRSARVRTSARDARALVSAIRDGRAHEAAAISTGNIYRYYADDLSPEETDRLATMMEAYSTLP</sequence>
<evidence type="ECO:0000259" key="4">
    <source>
        <dbReference type="PROSITE" id="PS50949"/>
    </source>
</evidence>
<keyword evidence="8" id="KW-1185">Reference proteome</keyword>
<keyword evidence="2 5" id="KW-0238">DNA-binding</keyword>
<dbReference type="PANTHER" id="PTHR43537:SF5">
    <property type="entry name" value="UXU OPERON TRANSCRIPTIONAL REGULATOR"/>
    <property type="match status" value="1"/>
</dbReference>
<dbReference type="GO" id="GO:0003700">
    <property type="term" value="F:DNA-binding transcription factor activity"/>
    <property type="evidence" value="ECO:0007669"/>
    <property type="project" value="InterPro"/>
</dbReference>
<dbReference type="SUPFAM" id="SSF46785">
    <property type="entry name" value="Winged helix' DNA-binding domain"/>
    <property type="match status" value="1"/>
</dbReference>
<dbReference type="GO" id="GO:0003677">
    <property type="term" value="F:DNA binding"/>
    <property type="evidence" value="ECO:0007669"/>
    <property type="project" value="UniProtKB-KW"/>
</dbReference>
<evidence type="ECO:0000256" key="1">
    <source>
        <dbReference type="ARBA" id="ARBA00023015"/>
    </source>
</evidence>
<keyword evidence="3" id="KW-0804">Transcription</keyword>
<dbReference type="PROSITE" id="PS50949">
    <property type="entry name" value="HTH_GNTR"/>
    <property type="match status" value="1"/>
</dbReference>
<proteinExistence type="predicted"/>
<dbReference type="InterPro" id="IPR036388">
    <property type="entry name" value="WH-like_DNA-bd_sf"/>
</dbReference>
<dbReference type="Pfam" id="PF00392">
    <property type="entry name" value="GntR"/>
    <property type="match status" value="1"/>
</dbReference>
<evidence type="ECO:0000313" key="6">
    <source>
        <dbReference type="EMBL" id="RUQ84164.1"/>
    </source>
</evidence>
<protein>
    <submittedName>
        <fullName evidence="5 6">FadR family transcriptional regulator</fullName>
    </submittedName>
</protein>
<reference evidence="6 8" key="2">
    <citation type="submission" date="2018-12" db="EMBL/GenBank/DDBJ databases">
        <authorList>
            <person name="hu s."/>
            <person name="Xu Y."/>
            <person name="Xu B."/>
            <person name="Li F."/>
        </authorList>
    </citation>
    <scope>NUCLEOTIDE SEQUENCE [LARGE SCALE GENOMIC DNA]</scope>
    <source>
        <strain evidence="6 8">KSW2-17</strain>
    </source>
</reference>
<dbReference type="InterPro" id="IPR011711">
    <property type="entry name" value="GntR_C"/>
</dbReference>
<dbReference type="InterPro" id="IPR008920">
    <property type="entry name" value="TF_FadR/GntR_C"/>
</dbReference>
<accession>A0A2P8GRQ1</accession>
<dbReference type="SMART" id="SM00345">
    <property type="entry name" value="HTH_GNTR"/>
    <property type="match status" value="1"/>
</dbReference>
<dbReference type="Proteomes" id="UP000268291">
    <property type="component" value="Unassembled WGS sequence"/>
</dbReference>
<evidence type="ECO:0000256" key="2">
    <source>
        <dbReference type="ARBA" id="ARBA00023125"/>
    </source>
</evidence>
<dbReference type="EMBL" id="RZGY01000003">
    <property type="protein sequence ID" value="RUQ84164.1"/>
    <property type="molecule type" value="Genomic_DNA"/>
</dbReference>
<name>A0A2P8GRQ1_9MICO</name>